<keyword evidence="2" id="KW-1185">Reference proteome</keyword>
<accession>A0ABN1FPH0</accession>
<dbReference type="PANTHER" id="PTHR36448">
    <property type="entry name" value="BLR7373 PROTEIN"/>
    <property type="match status" value="1"/>
</dbReference>
<dbReference type="EMBL" id="BAAADS010000006">
    <property type="protein sequence ID" value="GAA0594994.1"/>
    <property type="molecule type" value="Genomic_DNA"/>
</dbReference>
<comment type="caution">
    <text evidence="1">The sequence shown here is derived from an EMBL/GenBank/DDBJ whole genome shotgun (WGS) entry which is preliminary data.</text>
</comment>
<dbReference type="InterPro" id="IPR047121">
    <property type="entry name" value="YjiB-like"/>
</dbReference>
<reference evidence="1 2" key="1">
    <citation type="journal article" date="2019" name="Int. J. Syst. Evol. Microbiol.">
        <title>The Global Catalogue of Microorganisms (GCM) 10K type strain sequencing project: providing services to taxonomists for standard genome sequencing and annotation.</title>
        <authorList>
            <consortium name="The Broad Institute Genomics Platform"/>
            <consortium name="The Broad Institute Genome Sequencing Center for Infectious Disease"/>
            <person name="Wu L."/>
            <person name="Ma J."/>
        </authorList>
    </citation>
    <scope>NUCLEOTIDE SEQUENCE [LARGE SCALE GENOMIC DNA]</scope>
    <source>
        <strain evidence="1 2">JCM 15395</strain>
    </source>
</reference>
<evidence type="ECO:0000313" key="2">
    <source>
        <dbReference type="Proteomes" id="UP001500866"/>
    </source>
</evidence>
<dbReference type="RefSeq" id="WP_343810669.1">
    <property type="nucleotide sequence ID" value="NZ_BAAADS010000006.1"/>
</dbReference>
<protein>
    <submittedName>
        <fullName evidence="1">Uncharacterized protein</fullName>
    </submittedName>
</protein>
<sequence>MQSRKDRIVIGSGRIYIGGTKLTEVRNSPFEKSGALGAGHKRLECSDDFSVIGAYPNGQNYDFCYGCADERPDKLENIKQVPLPDNDPLFGKNGPLFSYWQN</sequence>
<proteinExistence type="predicted"/>
<dbReference type="Proteomes" id="UP001500866">
    <property type="component" value="Unassembled WGS sequence"/>
</dbReference>
<dbReference type="PANTHER" id="PTHR36448:SF2">
    <property type="entry name" value="CUPIN TYPE-1 DOMAIN-CONTAINING PROTEIN"/>
    <property type="match status" value="1"/>
</dbReference>
<name>A0ABN1FPH0_9BACI</name>
<gene>
    <name evidence="1" type="ORF">GCM10009001_08900</name>
</gene>
<evidence type="ECO:0000313" key="1">
    <source>
        <dbReference type="EMBL" id="GAA0594994.1"/>
    </source>
</evidence>
<organism evidence="1 2">
    <name type="scientific">Virgibacillus siamensis</name>
    <dbReference type="NCBI Taxonomy" id="480071"/>
    <lineage>
        <taxon>Bacteria</taxon>
        <taxon>Bacillati</taxon>
        <taxon>Bacillota</taxon>
        <taxon>Bacilli</taxon>
        <taxon>Bacillales</taxon>
        <taxon>Bacillaceae</taxon>
        <taxon>Virgibacillus</taxon>
    </lineage>
</organism>